<feature type="compositionally biased region" description="Basic and acidic residues" evidence="1">
    <location>
        <begin position="44"/>
        <end position="55"/>
    </location>
</feature>
<gene>
    <name evidence="2" type="ORF">GCM10023350_24790</name>
</gene>
<sequence length="147" mass="15503">MYIEAWAAATVSAASLLARGRVGMGLRTIGIARFTGWRGSRPRGRSDERETESRRTPAAAGDDFGSSAAAACGAAGGLVCRYVATRAVLATITTARVIRTQMGAPAARCITDDRGKAGFLRRRASRGRSGVTTHTEVRFWQDGAGGR</sequence>
<dbReference type="Proteomes" id="UP001499882">
    <property type="component" value="Unassembled WGS sequence"/>
</dbReference>
<evidence type="ECO:0000313" key="2">
    <source>
        <dbReference type="EMBL" id="GAA4739411.1"/>
    </source>
</evidence>
<comment type="caution">
    <text evidence="2">The sequence shown here is derived from an EMBL/GenBank/DDBJ whole genome shotgun (WGS) entry which is preliminary data.</text>
</comment>
<keyword evidence="3" id="KW-1185">Reference proteome</keyword>
<evidence type="ECO:0000256" key="1">
    <source>
        <dbReference type="SAM" id="MobiDB-lite"/>
    </source>
</evidence>
<protein>
    <submittedName>
        <fullName evidence="2">Uncharacterized protein</fullName>
    </submittedName>
</protein>
<dbReference type="EMBL" id="BAABKN010000014">
    <property type="protein sequence ID" value="GAA4739411.1"/>
    <property type="molecule type" value="Genomic_DNA"/>
</dbReference>
<feature type="region of interest" description="Disordered" evidence="1">
    <location>
        <begin position="37"/>
        <end position="61"/>
    </location>
</feature>
<organism evidence="2 3">
    <name type="scientific">Nocardioides endophyticus</name>
    <dbReference type="NCBI Taxonomy" id="1353775"/>
    <lineage>
        <taxon>Bacteria</taxon>
        <taxon>Bacillati</taxon>
        <taxon>Actinomycetota</taxon>
        <taxon>Actinomycetes</taxon>
        <taxon>Propionibacteriales</taxon>
        <taxon>Nocardioidaceae</taxon>
        <taxon>Nocardioides</taxon>
    </lineage>
</organism>
<name>A0ABP8YW51_9ACTN</name>
<accession>A0ABP8YW51</accession>
<evidence type="ECO:0000313" key="3">
    <source>
        <dbReference type="Proteomes" id="UP001499882"/>
    </source>
</evidence>
<reference evidence="3" key="1">
    <citation type="journal article" date="2019" name="Int. J. Syst. Evol. Microbiol.">
        <title>The Global Catalogue of Microorganisms (GCM) 10K type strain sequencing project: providing services to taxonomists for standard genome sequencing and annotation.</title>
        <authorList>
            <consortium name="The Broad Institute Genomics Platform"/>
            <consortium name="The Broad Institute Genome Sequencing Center for Infectious Disease"/>
            <person name="Wu L."/>
            <person name="Ma J."/>
        </authorList>
    </citation>
    <scope>NUCLEOTIDE SEQUENCE [LARGE SCALE GENOMIC DNA]</scope>
    <source>
        <strain evidence="3">JCM 18532</strain>
    </source>
</reference>
<proteinExistence type="predicted"/>